<dbReference type="Proteomes" id="UP000773064">
    <property type="component" value="Unassembled WGS sequence"/>
</dbReference>
<dbReference type="InterPro" id="IPR044929">
    <property type="entry name" value="DNA/RNA_non-sp_Endonuclease_sf"/>
</dbReference>
<feature type="domain" description="Type VII secretion system protein EssD-like" evidence="2">
    <location>
        <begin position="144"/>
        <end position="229"/>
    </location>
</feature>
<evidence type="ECO:0000259" key="2">
    <source>
        <dbReference type="Pfam" id="PF13930"/>
    </source>
</evidence>
<evidence type="ECO:0000313" key="4">
    <source>
        <dbReference type="Proteomes" id="UP000773064"/>
    </source>
</evidence>
<dbReference type="PROSITE" id="PS51257">
    <property type="entry name" value="PROKAR_LIPOPROTEIN"/>
    <property type="match status" value="1"/>
</dbReference>
<dbReference type="Pfam" id="PF13930">
    <property type="entry name" value="Endonuclea_NS_2"/>
    <property type="match status" value="1"/>
</dbReference>
<dbReference type="RefSeq" id="WP_214357267.1">
    <property type="nucleotide sequence ID" value="NZ_JAFEJS010000001.1"/>
</dbReference>
<reference evidence="3 4" key="1">
    <citation type="journal article" date="2021" name="Environ. Microbiol.">
        <title>Genetic insights into the dark matter of the mammalian gut microbiota through targeted genome reconstruction.</title>
        <authorList>
            <person name="Lugli G.A."/>
            <person name="Alessandri G."/>
            <person name="Milani C."/>
            <person name="Viappiani A."/>
            <person name="Fontana F."/>
            <person name="Tarracchini C."/>
            <person name="Mancabelli L."/>
            <person name="Argentini C."/>
            <person name="Ruiz L."/>
            <person name="Margolles A."/>
            <person name="van Sinderen D."/>
            <person name="Turroni F."/>
            <person name="Ventura M."/>
        </authorList>
    </citation>
    <scope>NUCLEOTIDE SEQUENCE [LARGE SCALE GENOMIC DNA]</scope>
    <source>
        <strain evidence="3 4">MA2</strain>
    </source>
</reference>
<proteinExistence type="predicted"/>
<keyword evidence="3" id="KW-0540">Nuclease</keyword>
<comment type="caution">
    <text evidence="3">The sequence shown here is derived from an EMBL/GenBank/DDBJ whole genome shotgun (WGS) entry which is preliminary data.</text>
</comment>
<sequence>MPSMLTRATAGLVAALLALALGGCTANDVDSVLSEAKKYADSSRSSSGSASAADDGSWDEASAPNYYKVTGSADFTSAGTMPDAGTIRYSEPDALGRSGMAVGVITYSLMESGSSRDRDMPDRITGWPEDNPKVEIVFSDGDKYHGYLFNRSHLIAKSLGGEDSARNMITGTRTQNVGDNDATPGGMAYTENEAREWLRSRRDGTIEYMATPKYTGDELLPRTVDVDIRTSDGSIDEHVVTYNTAAGYDIDYSRGGVL</sequence>
<dbReference type="GO" id="GO:0004519">
    <property type="term" value="F:endonuclease activity"/>
    <property type="evidence" value="ECO:0007669"/>
    <property type="project" value="UniProtKB-KW"/>
</dbReference>
<accession>A0ABS5UM48</accession>
<protein>
    <submittedName>
        <fullName evidence="3">DNA/RNA non-specific endonuclease</fullName>
    </submittedName>
</protein>
<feature type="signal peptide" evidence="1">
    <location>
        <begin position="1"/>
        <end position="26"/>
    </location>
</feature>
<keyword evidence="3" id="KW-0378">Hydrolase</keyword>
<dbReference type="EMBL" id="JAFEJS010000001">
    <property type="protein sequence ID" value="MBT1171993.1"/>
    <property type="molecule type" value="Genomic_DNA"/>
</dbReference>
<dbReference type="Gene3D" id="3.40.570.10">
    <property type="entry name" value="Extracellular Endonuclease, subunit A"/>
    <property type="match status" value="1"/>
</dbReference>
<organism evidence="3 4">
    <name type="scientific">Bifidobacterium santillanense</name>
    <dbReference type="NCBI Taxonomy" id="2809028"/>
    <lineage>
        <taxon>Bacteria</taxon>
        <taxon>Bacillati</taxon>
        <taxon>Actinomycetota</taxon>
        <taxon>Actinomycetes</taxon>
        <taxon>Bifidobacteriales</taxon>
        <taxon>Bifidobacteriaceae</taxon>
        <taxon>Bifidobacterium</taxon>
    </lineage>
</organism>
<name>A0ABS5UM48_9BIFI</name>
<dbReference type="InterPro" id="IPR044927">
    <property type="entry name" value="Endonuclea_NS_2"/>
</dbReference>
<feature type="chain" id="PRO_5046154455" evidence="1">
    <location>
        <begin position="27"/>
        <end position="258"/>
    </location>
</feature>
<evidence type="ECO:0000256" key="1">
    <source>
        <dbReference type="SAM" id="SignalP"/>
    </source>
</evidence>
<keyword evidence="4" id="KW-1185">Reference proteome</keyword>
<keyword evidence="1" id="KW-0732">Signal</keyword>
<evidence type="ECO:0000313" key="3">
    <source>
        <dbReference type="EMBL" id="MBT1171993.1"/>
    </source>
</evidence>
<keyword evidence="3" id="KW-0255">Endonuclease</keyword>
<gene>
    <name evidence="3" type="ORF">JS528_01180</name>
</gene>